<keyword evidence="4 7" id="KW-0812">Transmembrane</keyword>
<dbReference type="SUPFAM" id="SSF161098">
    <property type="entry name" value="MetI-like"/>
    <property type="match status" value="1"/>
</dbReference>
<accession>A0A4R7BWW7</accession>
<dbReference type="InterPro" id="IPR000515">
    <property type="entry name" value="MetI-like"/>
</dbReference>
<evidence type="ECO:0000256" key="6">
    <source>
        <dbReference type="ARBA" id="ARBA00023136"/>
    </source>
</evidence>
<proteinExistence type="inferred from homology"/>
<dbReference type="PANTHER" id="PTHR30151:SF0">
    <property type="entry name" value="ABC TRANSPORTER PERMEASE PROTEIN MJ0413-RELATED"/>
    <property type="match status" value="1"/>
</dbReference>
<feature type="transmembrane region" description="Helical" evidence="7">
    <location>
        <begin position="12"/>
        <end position="34"/>
    </location>
</feature>
<sequence length="269" mass="28144">MSLTPKQTRWLILALVVVLWEGLPRAGLIAPLFLPPLTQTLAAGFGDIHSYASHLLVTLGEVAVSLVFACGGGILVGAILGSIPKVGRLLLPLFSSLYAVPLVILYPVFTAWFGIGSESKIAFASIYGFFPTMLGTAAGIATIDPQYLVAARSMGANLPQRILRVVVPAAIPTVLSSFRIGGALVIVGVVVSEMLISSAGIGYLITSYRTVLDTPRVFAAILLVLILAIAFDGLVQLIERRTSAWRQSGRSPVIPGKAPRGSASAAAAP</sequence>
<dbReference type="AlphaFoldDB" id="A0A4R7BWW7"/>
<feature type="transmembrane region" description="Helical" evidence="7">
    <location>
        <begin position="54"/>
        <end position="81"/>
    </location>
</feature>
<evidence type="ECO:0000256" key="2">
    <source>
        <dbReference type="ARBA" id="ARBA00022448"/>
    </source>
</evidence>
<feature type="domain" description="ABC transmembrane type-1" evidence="9">
    <location>
        <begin position="55"/>
        <end position="235"/>
    </location>
</feature>
<comment type="similarity">
    <text evidence="7">Belongs to the binding-protein-dependent transport system permease family.</text>
</comment>
<comment type="caution">
    <text evidence="10">The sequence shown here is derived from an EMBL/GenBank/DDBJ whole genome shotgun (WGS) entry which is preliminary data.</text>
</comment>
<protein>
    <submittedName>
        <fullName evidence="10">NitT/TauT family transport system permease protein/taurine transport system permease protein</fullName>
    </submittedName>
</protein>
<organism evidence="10 11">
    <name type="scientific">Enterovirga rhinocerotis</name>
    <dbReference type="NCBI Taxonomy" id="1339210"/>
    <lineage>
        <taxon>Bacteria</taxon>
        <taxon>Pseudomonadati</taxon>
        <taxon>Pseudomonadota</taxon>
        <taxon>Alphaproteobacteria</taxon>
        <taxon>Hyphomicrobiales</taxon>
        <taxon>Methylobacteriaceae</taxon>
        <taxon>Enterovirga</taxon>
    </lineage>
</organism>
<keyword evidence="11" id="KW-1185">Reference proteome</keyword>
<evidence type="ECO:0000256" key="5">
    <source>
        <dbReference type="ARBA" id="ARBA00022989"/>
    </source>
</evidence>
<evidence type="ECO:0000256" key="7">
    <source>
        <dbReference type="RuleBase" id="RU363032"/>
    </source>
</evidence>
<feature type="transmembrane region" description="Helical" evidence="7">
    <location>
        <begin position="93"/>
        <end position="115"/>
    </location>
</feature>
<keyword evidence="6 7" id="KW-0472">Membrane</keyword>
<keyword evidence="5 7" id="KW-1133">Transmembrane helix</keyword>
<evidence type="ECO:0000256" key="3">
    <source>
        <dbReference type="ARBA" id="ARBA00022475"/>
    </source>
</evidence>
<dbReference type="Proteomes" id="UP000295122">
    <property type="component" value="Unassembled WGS sequence"/>
</dbReference>
<dbReference type="InterPro" id="IPR035906">
    <property type="entry name" value="MetI-like_sf"/>
</dbReference>
<comment type="subcellular location">
    <subcellularLocation>
        <location evidence="1 7">Cell membrane</location>
        <topology evidence="1 7">Multi-pass membrane protein</topology>
    </subcellularLocation>
</comment>
<reference evidence="10 11" key="1">
    <citation type="submission" date="2019-03" db="EMBL/GenBank/DDBJ databases">
        <title>Genomic Encyclopedia of Type Strains, Phase IV (KMG-IV): sequencing the most valuable type-strain genomes for metagenomic binning, comparative biology and taxonomic classification.</title>
        <authorList>
            <person name="Goeker M."/>
        </authorList>
    </citation>
    <scope>NUCLEOTIDE SEQUENCE [LARGE SCALE GENOMIC DNA]</scope>
    <source>
        <strain evidence="10 11">DSM 25903</strain>
    </source>
</reference>
<evidence type="ECO:0000256" key="8">
    <source>
        <dbReference type="SAM" id="MobiDB-lite"/>
    </source>
</evidence>
<dbReference type="PANTHER" id="PTHR30151">
    <property type="entry name" value="ALKANE SULFONATE ABC TRANSPORTER-RELATED, MEMBRANE SUBUNIT"/>
    <property type="match status" value="1"/>
</dbReference>
<feature type="region of interest" description="Disordered" evidence="8">
    <location>
        <begin position="248"/>
        <end position="269"/>
    </location>
</feature>
<feature type="transmembrane region" description="Helical" evidence="7">
    <location>
        <begin position="217"/>
        <end position="238"/>
    </location>
</feature>
<dbReference type="GO" id="GO:0005886">
    <property type="term" value="C:plasma membrane"/>
    <property type="evidence" value="ECO:0007669"/>
    <property type="project" value="UniProtKB-SubCell"/>
</dbReference>
<gene>
    <name evidence="10" type="ORF">EV668_3279</name>
</gene>
<dbReference type="PROSITE" id="PS50928">
    <property type="entry name" value="ABC_TM1"/>
    <property type="match status" value="1"/>
</dbReference>
<evidence type="ECO:0000313" key="10">
    <source>
        <dbReference type="EMBL" id="TDR90428.1"/>
    </source>
</evidence>
<dbReference type="OrthoDB" id="8138334at2"/>
<evidence type="ECO:0000256" key="1">
    <source>
        <dbReference type="ARBA" id="ARBA00004651"/>
    </source>
</evidence>
<evidence type="ECO:0000256" key="4">
    <source>
        <dbReference type="ARBA" id="ARBA00022692"/>
    </source>
</evidence>
<dbReference type="Gene3D" id="1.10.3720.10">
    <property type="entry name" value="MetI-like"/>
    <property type="match status" value="1"/>
</dbReference>
<dbReference type="RefSeq" id="WP_133771814.1">
    <property type="nucleotide sequence ID" value="NZ_SNZR01000013.1"/>
</dbReference>
<dbReference type="Pfam" id="PF00528">
    <property type="entry name" value="BPD_transp_1"/>
    <property type="match status" value="1"/>
</dbReference>
<feature type="transmembrane region" description="Helical" evidence="7">
    <location>
        <begin position="121"/>
        <end position="143"/>
    </location>
</feature>
<dbReference type="GO" id="GO:0055085">
    <property type="term" value="P:transmembrane transport"/>
    <property type="evidence" value="ECO:0007669"/>
    <property type="project" value="InterPro"/>
</dbReference>
<keyword evidence="2 7" id="KW-0813">Transport</keyword>
<name>A0A4R7BWW7_9HYPH</name>
<keyword evidence="3" id="KW-1003">Cell membrane</keyword>
<dbReference type="EMBL" id="SNZR01000013">
    <property type="protein sequence ID" value="TDR90428.1"/>
    <property type="molecule type" value="Genomic_DNA"/>
</dbReference>
<feature type="transmembrane region" description="Helical" evidence="7">
    <location>
        <begin position="183"/>
        <end position="205"/>
    </location>
</feature>
<evidence type="ECO:0000313" key="11">
    <source>
        <dbReference type="Proteomes" id="UP000295122"/>
    </source>
</evidence>
<evidence type="ECO:0000259" key="9">
    <source>
        <dbReference type="PROSITE" id="PS50928"/>
    </source>
</evidence>
<dbReference type="CDD" id="cd06261">
    <property type="entry name" value="TM_PBP2"/>
    <property type="match status" value="1"/>
</dbReference>